<dbReference type="EMBL" id="SOCA01000007">
    <property type="protein sequence ID" value="TDU67279.1"/>
    <property type="molecule type" value="Genomic_DNA"/>
</dbReference>
<dbReference type="OrthoDB" id="9812389at2"/>
<gene>
    <name evidence="4" type="ORF">EI77_03481</name>
</gene>
<evidence type="ECO:0000256" key="3">
    <source>
        <dbReference type="SAM" id="MobiDB-lite"/>
    </source>
</evidence>
<evidence type="ECO:0008006" key="6">
    <source>
        <dbReference type="Google" id="ProtNLM"/>
    </source>
</evidence>
<sequence length="107" mass="11632">MDAPEALREFLTYVVANLIDHPQQASIAIGHNANGVLVFRVQLAQEDVKHVLGKNGMTASSIRSLLNTAAEKHGLRVSLKIGAARDLEDEETPEQEQQREEAAAADC</sequence>
<dbReference type="PANTHER" id="PTHR34654">
    <property type="entry name" value="UPF0109 PROTEIN SCO5592"/>
    <property type="match status" value="1"/>
</dbReference>
<dbReference type="PANTHER" id="PTHR34654:SF1">
    <property type="entry name" value="RNA-BINDING PROTEIN KHPA"/>
    <property type="match status" value="1"/>
</dbReference>
<evidence type="ECO:0000313" key="4">
    <source>
        <dbReference type="EMBL" id="TDU67279.1"/>
    </source>
</evidence>
<dbReference type="AlphaFoldDB" id="A0A4R7RQB3"/>
<evidence type="ECO:0000256" key="1">
    <source>
        <dbReference type="ARBA" id="ARBA00022490"/>
    </source>
</evidence>
<protein>
    <recommendedName>
        <fullName evidence="6">KH domain-containing protein</fullName>
    </recommendedName>
</protein>
<evidence type="ECO:0000313" key="5">
    <source>
        <dbReference type="Proteomes" id="UP000295662"/>
    </source>
</evidence>
<proteinExistence type="predicted"/>
<keyword evidence="5" id="KW-1185">Reference proteome</keyword>
<dbReference type="RefSeq" id="WP_133796495.1">
    <property type="nucleotide sequence ID" value="NZ_SOCA01000007.1"/>
</dbReference>
<evidence type="ECO:0000256" key="2">
    <source>
        <dbReference type="ARBA" id="ARBA00022884"/>
    </source>
</evidence>
<accession>A0A4R7RQB3</accession>
<feature type="region of interest" description="Disordered" evidence="3">
    <location>
        <begin position="84"/>
        <end position="107"/>
    </location>
</feature>
<name>A0A4R7RQB3_9BACT</name>
<reference evidence="4 5" key="1">
    <citation type="submission" date="2019-03" db="EMBL/GenBank/DDBJ databases">
        <title>Genomic Encyclopedia of Archaeal and Bacterial Type Strains, Phase II (KMG-II): from individual species to whole genera.</title>
        <authorList>
            <person name="Goeker M."/>
        </authorList>
    </citation>
    <scope>NUCLEOTIDE SEQUENCE [LARGE SCALE GENOMIC DNA]</scope>
    <source>
        <strain evidence="4 5">ATCC 25309</strain>
    </source>
</reference>
<feature type="compositionally biased region" description="Basic and acidic residues" evidence="3">
    <location>
        <begin position="96"/>
        <end position="107"/>
    </location>
</feature>
<dbReference type="Proteomes" id="UP000295662">
    <property type="component" value="Unassembled WGS sequence"/>
</dbReference>
<dbReference type="CDD" id="cd22533">
    <property type="entry name" value="KH-II_YlqC-like"/>
    <property type="match status" value="1"/>
</dbReference>
<dbReference type="GO" id="GO:0003723">
    <property type="term" value="F:RNA binding"/>
    <property type="evidence" value="ECO:0007669"/>
    <property type="project" value="UniProtKB-KW"/>
</dbReference>
<organism evidence="4 5">
    <name type="scientific">Prosthecobacter fusiformis</name>
    <dbReference type="NCBI Taxonomy" id="48464"/>
    <lineage>
        <taxon>Bacteria</taxon>
        <taxon>Pseudomonadati</taxon>
        <taxon>Verrucomicrobiota</taxon>
        <taxon>Verrucomicrobiia</taxon>
        <taxon>Verrucomicrobiales</taxon>
        <taxon>Verrucomicrobiaceae</taxon>
        <taxon>Prosthecobacter</taxon>
    </lineage>
</organism>
<comment type="caution">
    <text evidence="4">The sequence shown here is derived from an EMBL/GenBank/DDBJ whole genome shotgun (WGS) entry which is preliminary data.</text>
</comment>
<keyword evidence="1" id="KW-0963">Cytoplasm</keyword>
<keyword evidence="2" id="KW-0694">RNA-binding</keyword>
<dbReference type="InterPro" id="IPR020627">
    <property type="entry name" value="KhpA"/>
</dbReference>
<dbReference type="Pfam" id="PF13083">
    <property type="entry name" value="KH_KhpA-B"/>
    <property type="match status" value="1"/>
</dbReference>